<keyword evidence="2" id="KW-1185">Reference proteome</keyword>
<comment type="caution">
    <text evidence="1">The sequence shown here is derived from an EMBL/GenBank/DDBJ whole genome shotgun (WGS) entry which is preliminary data.</text>
</comment>
<dbReference type="AlphaFoldDB" id="A0AAV7MGK3"/>
<name>A0AAV7MGK3_PLEWA</name>
<accession>A0AAV7MGK3</accession>
<gene>
    <name evidence="1" type="ORF">NDU88_007481</name>
</gene>
<dbReference type="Proteomes" id="UP001066276">
    <property type="component" value="Chromosome 10"/>
</dbReference>
<protein>
    <submittedName>
        <fullName evidence="1">Uncharacterized protein</fullName>
    </submittedName>
</protein>
<organism evidence="1 2">
    <name type="scientific">Pleurodeles waltl</name>
    <name type="common">Iberian ribbed newt</name>
    <dbReference type="NCBI Taxonomy" id="8319"/>
    <lineage>
        <taxon>Eukaryota</taxon>
        <taxon>Metazoa</taxon>
        <taxon>Chordata</taxon>
        <taxon>Craniata</taxon>
        <taxon>Vertebrata</taxon>
        <taxon>Euteleostomi</taxon>
        <taxon>Amphibia</taxon>
        <taxon>Batrachia</taxon>
        <taxon>Caudata</taxon>
        <taxon>Salamandroidea</taxon>
        <taxon>Salamandridae</taxon>
        <taxon>Pleurodelinae</taxon>
        <taxon>Pleurodeles</taxon>
    </lineage>
</organism>
<sequence>MRNTLRLQCPRPSLLGKVADTPELDSSMATFLKKYAKDPKKRLDRAWRGCHDKLLDILGPLTKMLELAVQAKKSGHP</sequence>
<reference evidence="1" key="1">
    <citation type="journal article" date="2022" name="bioRxiv">
        <title>Sequencing and chromosome-scale assembly of the giantPleurodeles waltlgenome.</title>
        <authorList>
            <person name="Brown T."/>
            <person name="Elewa A."/>
            <person name="Iarovenko S."/>
            <person name="Subramanian E."/>
            <person name="Araus A.J."/>
            <person name="Petzold A."/>
            <person name="Susuki M."/>
            <person name="Suzuki K.-i.T."/>
            <person name="Hayashi T."/>
            <person name="Toyoda A."/>
            <person name="Oliveira C."/>
            <person name="Osipova E."/>
            <person name="Leigh N.D."/>
            <person name="Simon A."/>
            <person name="Yun M.H."/>
        </authorList>
    </citation>
    <scope>NUCLEOTIDE SEQUENCE</scope>
    <source>
        <strain evidence="1">20211129_DDA</strain>
        <tissue evidence="1">Liver</tissue>
    </source>
</reference>
<dbReference type="EMBL" id="JANPWB010000014">
    <property type="protein sequence ID" value="KAJ1102431.1"/>
    <property type="molecule type" value="Genomic_DNA"/>
</dbReference>
<proteinExistence type="predicted"/>
<evidence type="ECO:0000313" key="2">
    <source>
        <dbReference type="Proteomes" id="UP001066276"/>
    </source>
</evidence>
<evidence type="ECO:0000313" key="1">
    <source>
        <dbReference type="EMBL" id="KAJ1102431.1"/>
    </source>
</evidence>